<dbReference type="EMBL" id="LCZI01000996">
    <property type="protein sequence ID" value="KKZ63211.1"/>
    <property type="molecule type" value="Genomic_DNA"/>
</dbReference>
<sequence length="104" mass="10802">MTPLAILALFLASASANGTPPRQYQPCGGHVINPKPCPRGYVCIDDPRKPGCGMACDIPGICIKSQFCGGIAGIQCPEGKKCYDDPRDTCDLKKGGADCGGICL</sequence>
<evidence type="ECO:0000256" key="1">
    <source>
        <dbReference type="SAM" id="SignalP"/>
    </source>
</evidence>
<accession>A0A0G2J919</accession>
<comment type="caution">
    <text evidence="2">The sequence shown here is derived from an EMBL/GenBank/DDBJ whole genome shotgun (WGS) entry which is preliminary data.</text>
</comment>
<feature type="chain" id="PRO_5002545771" evidence="1">
    <location>
        <begin position="19"/>
        <end position="104"/>
    </location>
</feature>
<gene>
    <name evidence="2" type="ORF">EMCG_02416</name>
</gene>
<evidence type="ECO:0000313" key="3">
    <source>
        <dbReference type="Proteomes" id="UP000034164"/>
    </source>
</evidence>
<keyword evidence="1" id="KW-0732">Signal</keyword>
<dbReference type="OrthoDB" id="3799394at2759"/>
<evidence type="ECO:0000313" key="2">
    <source>
        <dbReference type="EMBL" id="KKZ63211.1"/>
    </source>
</evidence>
<dbReference type="AlphaFoldDB" id="A0A0G2J919"/>
<name>A0A0G2J919_9EURO</name>
<protein>
    <submittedName>
        <fullName evidence="2">Uncharacterized protein</fullName>
    </submittedName>
</protein>
<feature type="signal peptide" evidence="1">
    <location>
        <begin position="1"/>
        <end position="18"/>
    </location>
</feature>
<organism evidence="2 3">
    <name type="scientific">[Emmonsia] crescens</name>
    <dbReference type="NCBI Taxonomy" id="73230"/>
    <lineage>
        <taxon>Eukaryota</taxon>
        <taxon>Fungi</taxon>
        <taxon>Dikarya</taxon>
        <taxon>Ascomycota</taxon>
        <taxon>Pezizomycotina</taxon>
        <taxon>Eurotiomycetes</taxon>
        <taxon>Eurotiomycetidae</taxon>
        <taxon>Onygenales</taxon>
        <taxon>Ajellomycetaceae</taxon>
        <taxon>Emergomyces</taxon>
    </lineage>
</organism>
<proteinExistence type="predicted"/>
<reference evidence="3" key="1">
    <citation type="journal article" date="2015" name="PLoS Genet.">
        <title>The dynamic genome and transcriptome of the human fungal pathogen Blastomyces and close relative Emmonsia.</title>
        <authorList>
            <person name="Munoz J.F."/>
            <person name="Gauthier G.M."/>
            <person name="Desjardins C.A."/>
            <person name="Gallo J.E."/>
            <person name="Holder J."/>
            <person name="Sullivan T.D."/>
            <person name="Marty A.J."/>
            <person name="Carmen J.C."/>
            <person name="Chen Z."/>
            <person name="Ding L."/>
            <person name="Gujja S."/>
            <person name="Magrini V."/>
            <person name="Misas E."/>
            <person name="Mitreva M."/>
            <person name="Priest M."/>
            <person name="Saif S."/>
            <person name="Whiston E.A."/>
            <person name="Young S."/>
            <person name="Zeng Q."/>
            <person name="Goldman W.E."/>
            <person name="Mardis E.R."/>
            <person name="Taylor J.W."/>
            <person name="McEwen J.G."/>
            <person name="Clay O.K."/>
            <person name="Klein B.S."/>
            <person name="Cuomo C.A."/>
        </authorList>
    </citation>
    <scope>NUCLEOTIDE SEQUENCE [LARGE SCALE GENOMIC DNA]</scope>
    <source>
        <strain evidence="3">UAMH 3008</strain>
    </source>
</reference>
<dbReference type="VEuPathDB" id="FungiDB:EMCG_02416"/>
<dbReference type="Proteomes" id="UP000034164">
    <property type="component" value="Unassembled WGS sequence"/>
</dbReference>